<evidence type="ECO:0000256" key="1">
    <source>
        <dbReference type="SAM" id="MobiDB-lite"/>
    </source>
</evidence>
<evidence type="ECO:0000313" key="4">
    <source>
        <dbReference type="Proteomes" id="UP001497453"/>
    </source>
</evidence>
<dbReference type="Proteomes" id="UP001497453">
    <property type="component" value="Chromosome 4"/>
</dbReference>
<dbReference type="EMBL" id="OZ037947">
    <property type="protein sequence ID" value="CAL1707859.1"/>
    <property type="molecule type" value="Genomic_DNA"/>
</dbReference>
<evidence type="ECO:0000313" key="3">
    <source>
        <dbReference type="EMBL" id="CAL1707859.1"/>
    </source>
</evidence>
<dbReference type="SUPFAM" id="SSF54695">
    <property type="entry name" value="POZ domain"/>
    <property type="match status" value="1"/>
</dbReference>
<dbReference type="SMART" id="SM00225">
    <property type="entry name" value="BTB"/>
    <property type="match status" value="1"/>
</dbReference>
<dbReference type="CDD" id="cd18186">
    <property type="entry name" value="BTB_POZ_ZBTB_KLHL-like"/>
    <property type="match status" value="1"/>
</dbReference>
<dbReference type="Pfam" id="PF00651">
    <property type="entry name" value="BTB"/>
    <property type="match status" value="1"/>
</dbReference>
<feature type="domain" description="BTB" evidence="2">
    <location>
        <begin position="40"/>
        <end position="99"/>
    </location>
</feature>
<dbReference type="Gene3D" id="3.30.710.10">
    <property type="entry name" value="Potassium Channel Kv1.1, Chain A"/>
    <property type="match status" value="1"/>
</dbReference>
<reference evidence="4" key="1">
    <citation type="submission" date="2024-04" db="EMBL/GenBank/DDBJ databases">
        <authorList>
            <person name="Shaw F."/>
            <person name="Minotto A."/>
        </authorList>
    </citation>
    <scope>NUCLEOTIDE SEQUENCE [LARGE SCALE GENOMIC DNA]</scope>
</reference>
<gene>
    <name evidence="3" type="ORF">GFSPODELE1_LOCUS6573</name>
</gene>
<keyword evidence="4" id="KW-1185">Reference proteome</keyword>
<protein>
    <recommendedName>
        <fullName evidence="2">BTB domain-containing protein</fullName>
    </recommendedName>
</protein>
<feature type="region of interest" description="Disordered" evidence="1">
    <location>
        <begin position="1"/>
        <end position="31"/>
    </location>
</feature>
<evidence type="ECO:0000259" key="2">
    <source>
        <dbReference type="PROSITE" id="PS50097"/>
    </source>
</evidence>
<dbReference type="InterPro" id="IPR000210">
    <property type="entry name" value="BTB/POZ_dom"/>
</dbReference>
<accession>A0ABP1DMI0</accession>
<organism evidence="3 4">
    <name type="scientific">Somion occarium</name>
    <dbReference type="NCBI Taxonomy" id="3059160"/>
    <lineage>
        <taxon>Eukaryota</taxon>
        <taxon>Fungi</taxon>
        <taxon>Dikarya</taxon>
        <taxon>Basidiomycota</taxon>
        <taxon>Agaricomycotina</taxon>
        <taxon>Agaricomycetes</taxon>
        <taxon>Polyporales</taxon>
        <taxon>Cerrenaceae</taxon>
        <taxon>Somion</taxon>
    </lineage>
</organism>
<dbReference type="PROSITE" id="PS50097">
    <property type="entry name" value="BTB"/>
    <property type="match status" value="1"/>
</dbReference>
<proteinExistence type="predicted"/>
<sequence length="318" mass="35810">MMSNTSSPEVTPPSPMRTDPEASNDPIGDNYHPLFSSPDADIALGSKDGILFRVHSYTLRTTSGWFHDMLTLPQKEPGSTEIIYVDEDASTLEALLRMICGLPIPSLDSEEAVEPVLYAAEKYDMPGPLSVIRACLLPRPLLTDPLKLYGLTCRYGWDVEMQAAATQTLTLNIHSPEHRPKLRKLTTDALLSLIELHHDRRHLLRKRLNEPPFVRDNGTGTCSNCHSLVNYNTWRELKFVIDQEMEIRPLGDTIINSGLNEWPAARVCWEAKCPDCHRELYDQKETIRAITQCIEQLPKTISVPNSDTRLSIATSDSF</sequence>
<name>A0ABP1DMI0_9APHY</name>
<dbReference type="InterPro" id="IPR011333">
    <property type="entry name" value="SKP1/BTB/POZ_sf"/>
</dbReference>